<keyword evidence="2" id="KW-1185">Reference proteome</keyword>
<organism evidence="1 2">
    <name type="scientific">Dyadobacter psychrotolerans</name>
    <dbReference type="NCBI Taxonomy" id="2541721"/>
    <lineage>
        <taxon>Bacteria</taxon>
        <taxon>Pseudomonadati</taxon>
        <taxon>Bacteroidota</taxon>
        <taxon>Cytophagia</taxon>
        <taxon>Cytophagales</taxon>
        <taxon>Spirosomataceae</taxon>
        <taxon>Dyadobacter</taxon>
    </lineage>
</organism>
<proteinExistence type="predicted"/>
<name>A0A4R5DXF4_9BACT</name>
<dbReference type="EMBL" id="SMFL01000002">
    <property type="protein sequence ID" value="TDE17130.1"/>
    <property type="molecule type" value="Genomic_DNA"/>
</dbReference>
<dbReference type="AlphaFoldDB" id="A0A4R5DXF4"/>
<dbReference type="Proteomes" id="UP000294850">
    <property type="component" value="Unassembled WGS sequence"/>
</dbReference>
<evidence type="ECO:0000313" key="1">
    <source>
        <dbReference type="EMBL" id="TDE17130.1"/>
    </source>
</evidence>
<evidence type="ECO:0000313" key="2">
    <source>
        <dbReference type="Proteomes" id="UP000294850"/>
    </source>
</evidence>
<accession>A0A4R5DXF4</accession>
<sequence>MKYHILTFALIILNLSSFGQTKKDLNINYKLRGQIYAKSSIEDSTAAGGFGTSDNFAKQINDSLIFSETGIFLKIDTAKTITIADKFNAYNLYLGNKSDTILRLEASDSRLSVVAEAFYKNEWKPIEYLPSSWCGNSYHNIYIKTNQFWIFVIPKFTGKIKTKIRYRLAISKGHYIYSNEISTSINKGQLSAKQGHKSQGLMDPYID</sequence>
<dbReference type="OrthoDB" id="679755at2"/>
<gene>
    <name evidence="1" type="ORF">E0F88_04300</name>
</gene>
<protein>
    <submittedName>
        <fullName evidence="1">Uncharacterized protein</fullName>
    </submittedName>
</protein>
<dbReference type="RefSeq" id="WP_131956894.1">
    <property type="nucleotide sequence ID" value="NZ_SMFL01000002.1"/>
</dbReference>
<reference evidence="1 2" key="1">
    <citation type="submission" date="2019-03" db="EMBL/GenBank/DDBJ databases">
        <title>Dyadobacter AR-3-6 sp. nov., isolated from arctic soil.</title>
        <authorList>
            <person name="Chaudhary D.K."/>
        </authorList>
    </citation>
    <scope>NUCLEOTIDE SEQUENCE [LARGE SCALE GENOMIC DNA]</scope>
    <source>
        <strain evidence="1 2">AR-3-6</strain>
    </source>
</reference>
<comment type="caution">
    <text evidence="1">The sequence shown here is derived from an EMBL/GenBank/DDBJ whole genome shotgun (WGS) entry which is preliminary data.</text>
</comment>